<organism evidence="2 3">
    <name type="scientific">Brassica cretica</name>
    <name type="common">Mustard</name>
    <dbReference type="NCBI Taxonomy" id="69181"/>
    <lineage>
        <taxon>Eukaryota</taxon>
        <taxon>Viridiplantae</taxon>
        <taxon>Streptophyta</taxon>
        <taxon>Embryophyta</taxon>
        <taxon>Tracheophyta</taxon>
        <taxon>Spermatophyta</taxon>
        <taxon>Magnoliopsida</taxon>
        <taxon>eudicotyledons</taxon>
        <taxon>Gunneridae</taxon>
        <taxon>Pentapetalae</taxon>
        <taxon>rosids</taxon>
        <taxon>malvids</taxon>
        <taxon>Brassicales</taxon>
        <taxon>Brassicaceae</taxon>
        <taxon>Brassiceae</taxon>
        <taxon>Brassica</taxon>
    </lineage>
</organism>
<dbReference type="Proteomes" id="UP000712281">
    <property type="component" value="Unassembled WGS sequence"/>
</dbReference>
<evidence type="ECO:0000313" key="2">
    <source>
        <dbReference type="EMBL" id="KAF2583546.1"/>
    </source>
</evidence>
<comment type="caution">
    <text evidence="2">The sequence shown here is derived from an EMBL/GenBank/DDBJ whole genome shotgun (WGS) entry which is preliminary data.</text>
</comment>
<feature type="region of interest" description="Disordered" evidence="1">
    <location>
        <begin position="59"/>
        <end position="98"/>
    </location>
</feature>
<name>A0A8S9JPW1_BRACR</name>
<dbReference type="EMBL" id="QGKW02001660">
    <property type="protein sequence ID" value="KAF2583546.1"/>
    <property type="molecule type" value="Genomic_DNA"/>
</dbReference>
<accession>A0A8S9JPW1</accession>
<dbReference type="AlphaFoldDB" id="A0A8S9JPW1"/>
<evidence type="ECO:0000256" key="1">
    <source>
        <dbReference type="SAM" id="MobiDB-lite"/>
    </source>
</evidence>
<reference evidence="2" key="1">
    <citation type="submission" date="2019-12" db="EMBL/GenBank/DDBJ databases">
        <title>Genome sequencing and annotation of Brassica cretica.</title>
        <authorList>
            <person name="Studholme D.J."/>
            <person name="Sarris P.F."/>
        </authorList>
    </citation>
    <scope>NUCLEOTIDE SEQUENCE</scope>
    <source>
        <strain evidence="2">PFS-001/15</strain>
        <tissue evidence="2">Leaf</tissue>
    </source>
</reference>
<protein>
    <submittedName>
        <fullName evidence="2">Uncharacterized protein</fullName>
    </submittedName>
</protein>
<feature type="compositionally biased region" description="Polar residues" evidence="1">
    <location>
        <begin position="76"/>
        <end position="86"/>
    </location>
</feature>
<sequence>MEEPQGSKYDHRKKIEPLCNLRRIGIITSLRTSGFPCDLKVHIQTPGSRYDLRIYGKTLGSHTTSRPNHDLKNLRVPSTVSGSNEESMGPHTASGLQS</sequence>
<evidence type="ECO:0000313" key="3">
    <source>
        <dbReference type="Proteomes" id="UP000712281"/>
    </source>
</evidence>
<proteinExistence type="predicted"/>
<gene>
    <name evidence="2" type="ORF">F2Q68_00004980</name>
</gene>